<gene>
    <name evidence="2" type="ORF">GXP67_30075</name>
</gene>
<evidence type="ECO:0000313" key="3">
    <source>
        <dbReference type="Proteomes" id="UP000480178"/>
    </source>
</evidence>
<dbReference type="InterPro" id="IPR051783">
    <property type="entry name" value="NAD(P)-dependent_oxidoreduct"/>
</dbReference>
<dbReference type="PANTHER" id="PTHR48079:SF6">
    <property type="entry name" value="NAD(P)-BINDING DOMAIN-CONTAINING PROTEIN-RELATED"/>
    <property type="match status" value="1"/>
</dbReference>
<keyword evidence="3" id="KW-1185">Reference proteome</keyword>
<accession>A0A6C0GT00</accession>
<dbReference type="RefSeq" id="WP_162446576.1">
    <property type="nucleotide sequence ID" value="NZ_CP048222.1"/>
</dbReference>
<sequence>MAKTVSILGCGWLGFPLAELLISKGFTVKGSTTHPEKRDQLRQAGLEPFVLGFTPHPQKEQLDDLPNFLKADVLVVAIPPQAGRQGDDFHPLQIMHLSEHLKLSTIDKIIYISSTSIYADENREITEEEPIIQGEANAALRRAEEILSGLHRKFIILRCGGLMGYDRIPGKYFIGKKEINTGSVPVNFVHRDDVIGIIYEVIRQEKWNEVFNVVAPEHPVRKDIYLKNAGEFGWEAPSFKEGEMPPYKVVNSNKVIKALQYSFQYPDPLQFQYELPQVRN</sequence>
<dbReference type="SUPFAM" id="SSF51735">
    <property type="entry name" value="NAD(P)-binding Rossmann-fold domains"/>
    <property type="match status" value="1"/>
</dbReference>
<dbReference type="EMBL" id="CP048222">
    <property type="protein sequence ID" value="QHT70600.1"/>
    <property type="molecule type" value="Genomic_DNA"/>
</dbReference>
<name>A0A6C0GT00_9BACT</name>
<dbReference type="KEGG" id="rhoz:GXP67_30075"/>
<dbReference type="Proteomes" id="UP000480178">
    <property type="component" value="Chromosome"/>
</dbReference>
<dbReference type="GO" id="GO:0004029">
    <property type="term" value="F:aldehyde dehydrogenase (NAD+) activity"/>
    <property type="evidence" value="ECO:0007669"/>
    <property type="project" value="TreeGrafter"/>
</dbReference>
<organism evidence="2 3">
    <name type="scientific">Rhodocytophaga rosea</name>
    <dbReference type="NCBI Taxonomy" id="2704465"/>
    <lineage>
        <taxon>Bacteria</taxon>
        <taxon>Pseudomonadati</taxon>
        <taxon>Bacteroidota</taxon>
        <taxon>Cytophagia</taxon>
        <taxon>Cytophagales</taxon>
        <taxon>Rhodocytophagaceae</taxon>
        <taxon>Rhodocytophaga</taxon>
    </lineage>
</organism>
<proteinExistence type="predicted"/>
<protein>
    <submittedName>
        <fullName evidence="2">NAD(P)H-binding protein</fullName>
    </submittedName>
</protein>
<dbReference type="Pfam" id="PF13460">
    <property type="entry name" value="NAD_binding_10"/>
    <property type="match status" value="1"/>
</dbReference>
<dbReference type="PANTHER" id="PTHR48079">
    <property type="entry name" value="PROTEIN YEEZ"/>
    <property type="match status" value="1"/>
</dbReference>
<dbReference type="Gene3D" id="3.40.50.720">
    <property type="entry name" value="NAD(P)-binding Rossmann-like Domain"/>
    <property type="match status" value="1"/>
</dbReference>
<reference evidence="2 3" key="1">
    <citation type="submission" date="2020-01" db="EMBL/GenBank/DDBJ databases">
        <authorList>
            <person name="Kim M.K."/>
        </authorList>
    </citation>
    <scope>NUCLEOTIDE SEQUENCE [LARGE SCALE GENOMIC DNA]</scope>
    <source>
        <strain evidence="2 3">172606-1</strain>
    </source>
</reference>
<feature type="domain" description="NAD(P)-binding" evidence="1">
    <location>
        <begin position="12"/>
        <end position="203"/>
    </location>
</feature>
<evidence type="ECO:0000313" key="2">
    <source>
        <dbReference type="EMBL" id="QHT70600.1"/>
    </source>
</evidence>
<dbReference type="GO" id="GO:0005737">
    <property type="term" value="C:cytoplasm"/>
    <property type="evidence" value="ECO:0007669"/>
    <property type="project" value="TreeGrafter"/>
</dbReference>
<dbReference type="InterPro" id="IPR036291">
    <property type="entry name" value="NAD(P)-bd_dom_sf"/>
</dbReference>
<evidence type="ECO:0000259" key="1">
    <source>
        <dbReference type="Pfam" id="PF13460"/>
    </source>
</evidence>
<dbReference type="InterPro" id="IPR016040">
    <property type="entry name" value="NAD(P)-bd_dom"/>
</dbReference>
<dbReference type="AlphaFoldDB" id="A0A6C0GT00"/>